<reference evidence="1 2" key="1">
    <citation type="journal article" date="2011" name="J. Bacteriol.">
        <title>Draft genome sequence of Methylophaga aminisulfidivorans MP T.</title>
        <authorList>
            <person name="Han G.H."/>
            <person name="Kim W."/>
            <person name="Chun J."/>
            <person name="Kim S.W."/>
        </authorList>
    </citation>
    <scope>NUCLEOTIDE SEQUENCE [LARGE SCALE GENOMIC DNA]</scope>
    <source>
        <strain evidence="2">MP(T)</strain>
    </source>
</reference>
<dbReference type="EMBL" id="AFIG01000001">
    <property type="protein sequence ID" value="EGL54426.1"/>
    <property type="molecule type" value="Genomic_DNA"/>
</dbReference>
<evidence type="ECO:0000313" key="2">
    <source>
        <dbReference type="Proteomes" id="UP000003544"/>
    </source>
</evidence>
<name>F5SYP5_9GAMM</name>
<dbReference type="Proteomes" id="UP000003544">
    <property type="component" value="Unassembled WGS sequence"/>
</dbReference>
<protein>
    <submittedName>
        <fullName evidence="1">Uncharacterized protein</fullName>
    </submittedName>
</protein>
<proteinExistence type="predicted"/>
<evidence type="ECO:0000313" key="1">
    <source>
        <dbReference type="EMBL" id="EGL54426.1"/>
    </source>
</evidence>
<dbReference type="AlphaFoldDB" id="F5SYP5"/>
<gene>
    <name evidence="1" type="ORF">MAMP_01018</name>
</gene>
<comment type="caution">
    <text evidence="1">The sequence shown here is derived from an EMBL/GenBank/DDBJ whole genome shotgun (WGS) entry which is preliminary data.</text>
</comment>
<accession>F5SYP5</accession>
<keyword evidence="2" id="KW-1185">Reference proteome</keyword>
<organism evidence="1 2">
    <name type="scientific">Methylophaga aminisulfidivorans MP</name>
    <dbReference type="NCBI Taxonomy" id="1026882"/>
    <lineage>
        <taxon>Bacteria</taxon>
        <taxon>Pseudomonadati</taxon>
        <taxon>Pseudomonadota</taxon>
        <taxon>Gammaproteobacteria</taxon>
        <taxon>Thiotrichales</taxon>
        <taxon>Piscirickettsiaceae</taxon>
        <taxon>Methylophaga</taxon>
    </lineage>
</organism>
<sequence length="44" mass="5122">MKIIVYPDLSSTHLRQNKLSSLFQAKKSPVQRSVEQGFDRYHTS</sequence>